<keyword evidence="14" id="KW-0539">Nucleus</keyword>
<dbReference type="CDD" id="cd00051">
    <property type="entry name" value="EFh"/>
    <property type="match status" value="1"/>
</dbReference>
<feature type="domain" description="EF-hand" evidence="17">
    <location>
        <begin position="149"/>
        <end position="184"/>
    </location>
</feature>
<dbReference type="Pfam" id="PF13499">
    <property type="entry name" value="EF-hand_7"/>
    <property type="match status" value="1"/>
</dbReference>
<keyword evidence="9" id="KW-0479">Metal-binding</keyword>
<evidence type="ECO:0000313" key="18">
    <source>
        <dbReference type="EnsemblMetazoa" id="Aqu2.1.35272_001"/>
    </source>
</evidence>
<gene>
    <name evidence="18" type="primary">100639856</name>
</gene>
<dbReference type="KEGG" id="aqu:100639856"/>
<feature type="domain" description="EF-hand" evidence="17">
    <location>
        <begin position="108"/>
        <end position="143"/>
    </location>
</feature>
<evidence type="ECO:0000256" key="12">
    <source>
        <dbReference type="ARBA" id="ARBA00022927"/>
    </source>
</evidence>
<keyword evidence="15" id="KW-0449">Lipoprotein</keyword>
<dbReference type="SMART" id="SM00054">
    <property type="entry name" value="EFh"/>
    <property type="match status" value="2"/>
</dbReference>
<proteinExistence type="inferred from homology"/>
<keyword evidence="4" id="KW-0813">Transport</keyword>
<dbReference type="GO" id="GO:0005509">
    <property type="term" value="F:calcium ion binding"/>
    <property type="evidence" value="ECO:0007669"/>
    <property type="project" value="InterPro"/>
</dbReference>
<reference evidence="18" key="2">
    <citation type="submission" date="2017-05" db="UniProtKB">
        <authorList>
            <consortium name="EnsemblMetazoa"/>
        </authorList>
    </citation>
    <scope>IDENTIFICATION</scope>
</reference>
<evidence type="ECO:0000256" key="4">
    <source>
        <dbReference type="ARBA" id="ARBA00022448"/>
    </source>
</evidence>
<comment type="subcellular location">
    <subcellularLocation>
        <location evidence="2">Cell membrane</location>
    </subcellularLocation>
    <subcellularLocation>
        <location evidence="3">Cytoplasm</location>
    </subcellularLocation>
    <subcellularLocation>
        <location evidence="1">Nucleus</location>
    </subcellularLocation>
</comment>
<evidence type="ECO:0000256" key="5">
    <source>
        <dbReference type="ARBA" id="ARBA00022475"/>
    </source>
</evidence>
<dbReference type="OrthoDB" id="191686at2759"/>
<dbReference type="FunCoup" id="A0A1X7V6Z0">
    <property type="interactions" value="488"/>
</dbReference>
<evidence type="ECO:0000256" key="6">
    <source>
        <dbReference type="ARBA" id="ARBA00022490"/>
    </source>
</evidence>
<keyword evidence="8" id="KW-0519">Myristate</keyword>
<dbReference type="SUPFAM" id="SSF47473">
    <property type="entry name" value="EF-hand"/>
    <property type="match status" value="1"/>
</dbReference>
<evidence type="ECO:0000256" key="14">
    <source>
        <dbReference type="ARBA" id="ARBA00023242"/>
    </source>
</evidence>
<dbReference type="EnsemblMetazoa" id="Aqu2.1.35272_001">
    <property type="protein sequence ID" value="Aqu2.1.35272_001"/>
    <property type="gene ID" value="Aqu2.1.35272"/>
</dbReference>
<dbReference type="PROSITE" id="PS50222">
    <property type="entry name" value="EF_HAND_2"/>
    <property type="match status" value="2"/>
</dbReference>
<dbReference type="STRING" id="400682.A0A1X7V6Z0"/>
<keyword evidence="13" id="KW-0472">Membrane</keyword>
<organism evidence="18">
    <name type="scientific">Amphimedon queenslandica</name>
    <name type="common">Sponge</name>
    <dbReference type="NCBI Taxonomy" id="400682"/>
    <lineage>
        <taxon>Eukaryota</taxon>
        <taxon>Metazoa</taxon>
        <taxon>Porifera</taxon>
        <taxon>Demospongiae</taxon>
        <taxon>Heteroscleromorpha</taxon>
        <taxon>Haplosclerida</taxon>
        <taxon>Niphatidae</taxon>
        <taxon>Amphimedon</taxon>
    </lineage>
</organism>
<evidence type="ECO:0000256" key="16">
    <source>
        <dbReference type="ARBA" id="ARBA00038164"/>
    </source>
</evidence>
<keyword evidence="19" id="KW-1185">Reference proteome</keyword>
<dbReference type="PROSITE" id="PS00018">
    <property type="entry name" value="EF_HAND_1"/>
    <property type="match status" value="2"/>
</dbReference>
<evidence type="ECO:0000313" key="19">
    <source>
        <dbReference type="Proteomes" id="UP000007879"/>
    </source>
</evidence>
<evidence type="ECO:0000256" key="10">
    <source>
        <dbReference type="ARBA" id="ARBA00022737"/>
    </source>
</evidence>
<evidence type="ECO:0000256" key="8">
    <source>
        <dbReference type="ARBA" id="ARBA00022707"/>
    </source>
</evidence>
<dbReference type="PANTHER" id="PTHR46002">
    <property type="entry name" value="EG:114D9.1 PROTEIN-RELATED"/>
    <property type="match status" value="1"/>
</dbReference>
<dbReference type="GO" id="GO:0005634">
    <property type="term" value="C:nucleus"/>
    <property type="evidence" value="ECO:0007669"/>
    <property type="project" value="UniProtKB-SubCell"/>
</dbReference>
<dbReference type="InterPro" id="IPR011992">
    <property type="entry name" value="EF-hand-dom_pair"/>
</dbReference>
<evidence type="ECO:0000256" key="7">
    <source>
        <dbReference type="ARBA" id="ARBA00022553"/>
    </source>
</evidence>
<evidence type="ECO:0000256" key="13">
    <source>
        <dbReference type="ARBA" id="ARBA00023136"/>
    </source>
</evidence>
<keyword evidence="10" id="KW-0677">Repeat</keyword>
<sequence length="194" mass="22696">MGNSSSINLTEEDYEQIRAETGFDNSQIRRLYSRFSHLDKRSKGYLTRQDLMLIPDLAINPLGTRIIDVFFLDEENSSRVVEEVNFRQFIRTLALFHNKNKGDGTTSCDEKRIEFLFKIYDKDRDGKLSKDDLAHVLSCLVGHHIAQEQVYSIVKRTMREADINEDQFISLEEFKQALKDIDIQNKMTFNFSRT</sequence>
<evidence type="ECO:0000259" key="17">
    <source>
        <dbReference type="PROSITE" id="PS50222"/>
    </source>
</evidence>
<dbReference type="Proteomes" id="UP000007879">
    <property type="component" value="Unassembled WGS sequence"/>
</dbReference>
<accession>A0A1X7V6Z0</accession>
<dbReference type="OMA" id="LKFAFRM"/>
<dbReference type="EnsemblMetazoa" id="XM_003385521.3">
    <property type="protein sequence ID" value="XP_003385569.1"/>
    <property type="gene ID" value="LOC100639856"/>
</dbReference>
<dbReference type="GO" id="GO:0005886">
    <property type="term" value="C:plasma membrane"/>
    <property type="evidence" value="ECO:0007669"/>
    <property type="project" value="UniProtKB-SubCell"/>
</dbReference>
<dbReference type="InParanoid" id="A0A1X7V6Z0"/>
<reference evidence="19" key="1">
    <citation type="journal article" date="2010" name="Nature">
        <title>The Amphimedon queenslandica genome and the evolution of animal complexity.</title>
        <authorList>
            <person name="Srivastava M."/>
            <person name="Simakov O."/>
            <person name="Chapman J."/>
            <person name="Fahey B."/>
            <person name="Gauthier M.E."/>
            <person name="Mitros T."/>
            <person name="Richards G.S."/>
            <person name="Conaco C."/>
            <person name="Dacre M."/>
            <person name="Hellsten U."/>
            <person name="Larroux C."/>
            <person name="Putnam N.H."/>
            <person name="Stanke M."/>
            <person name="Adamska M."/>
            <person name="Darling A."/>
            <person name="Degnan S.M."/>
            <person name="Oakley T.H."/>
            <person name="Plachetzki D.C."/>
            <person name="Zhai Y."/>
            <person name="Adamski M."/>
            <person name="Calcino A."/>
            <person name="Cummins S.F."/>
            <person name="Goodstein D.M."/>
            <person name="Harris C."/>
            <person name="Jackson D.J."/>
            <person name="Leys S.P."/>
            <person name="Shu S."/>
            <person name="Woodcroft B.J."/>
            <person name="Vervoort M."/>
            <person name="Kosik K.S."/>
            <person name="Manning G."/>
            <person name="Degnan B.M."/>
            <person name="Rokhsar D.S."/>
        </authorList>
    </citation>
    <scope>NUCLEOTIDE SEQUENCE [LARGE SCALE GENOMIC DNA]</scope>
</reference>
<keyword evidence="5" id="KW-1003">Cell membrane</keyword>
<keyword evidence="6" id="KW-0963">Cytoplasm</keyword>
<dbReference type="eggNOG" id="KOG0034">
    <property type="taxonomic scope" value="Eukaryota"/>
</dbReference>
<dbReference type="InterPro" id="IPR051875">
    <property type="entry name" value="Calcineurin_B_homologous"/>
</dbReference>
<dbReference type="InterPro" id="IPR002048">
    <property type="entry name" value="EF_hand_dom"/>
</dbReference>
<protein>
    <recommendedName>
        <fullName evidence="17">EF-hand domain-containing protein</fullName>
    </recommendedName>
</protein>
<dbReference type="InterPro" id="IPR018247">
    <property type="entry name" value="EF_Hand_1_Ca_BS"/>
</dbReference>
<evidence type="ECO:0000256" key="2">
    <source>
        <dbReference type="ARBA" id="ARBA00004236"/>
    </source>
</evidence>
<evidence type="ECO:0000256" key="9">
    <source>
        <dbReference type="ARBA" id="ARBA00022723"/>
    </source>
</evidence>
<evidence type="ECO:0000256" key="15">
    <source>
        <dbReference type="ARBA" id="ARBA00023288"/>
    </source>
</evidence>
<keyword evidence="7" id="KW-0597">Phosphoprotein</keyword>
<keyword evidence="11" id="KW-0106">Calcium</keyword>
<dbReference type="GO" id="GO:0015031">
    <property type="term" value="P:protein transport"/>
    <property type="evidence" value="ECO:0007669"/>
    <property type="project" value="UniProtKB-KW"/>
</dbReference>
<name>A0A1X7V6Z0_AMPQE</name>
<dbReference type="Gene3D" id="1.10.238.10">
    <property type="entry name" value="EF-hand"/>
    <property type="match status" value="1"/>
</dbReference>
<comment type="similarity">
    <text evidence="16">Belongs to the calcineurin regulatory subunit family. CHP subfamily.</text>
</comment>
<evidence type="ECO:0000256" key="1">
    <source>
        <dbReference type="ARBA" id="ARBA00004123"/>
    </source>
</evidence>
<evidence type="ECO:0000256" key="11">
    <source>
        <dbReference type="ARBA" id="ARBA00022837"/>
    </source>
</evidence>
<evidence type="ECO:0000256" key="3">
    <source>
        <dbReference type="ARBA" id="ARBA00004496"/>
    </source>
</evidence>
<dbReference type="AlphaFoldDB" id="A0A1X7V6Z0"/>
<dbReference type="GO" id="GO:0005737">
    <property type="term" value="C:cytoplasm"/>
    <property type="evidence" value="ECO:0007669"/>
    <property type="project" value="UniProtKB-SubCell"/>
</dbReference>
<keyword evidence="12" id="KW-0653">Protein transport</keyword>